<dbReference type="InterPro" id="IPR050585">
    <property type="entry name" value="Xaa-Pro_dipeptidyl-ppase/CocE"/>
</dbReference>
<evidence type="ECO:0000259" key="2">
    <source>
        <dbReference type="SMART" id="SM00939"/>
    </source>
</evidence>
<dbReference type="Gene3D" id="2.60.120.260">
    <property type="entry name" value="Galactose-binding domain-like"/>
    <property type="match status" value="1"/>
</dbReference>
<dbReference type="Pfam" id="PF08530">
    <property type="entry name" value="PepX_C"/>
    <property type="match status" value="1"/>
</dbReference>
<proteinExistence type="predicted"/>
<dbReference type="InterPro" id="IPR008979">
    <property type="entry name" value="Galactose-bd-like_sf"/>
</dbReference>
<dbReference type="SUPFAM" id="SSF49785">
    <property type="entry name" value="Galactose-binding domain-like"/>
    <property type="match status" value="1"/>
</dbReference>
<evidence type="ECO:0000313" key="4">
    <source>
        <dbReference type="Proteomes" id="UP000199628"/>
    </source>
</evidence>
<dbReference type="InterPro" id="IPR005674">
    <property type="entry name" value="CocE/Ser_esterase"/>
</dbReference>
<evidence type="ECO:0000256" key="1">
    <source>
        <dbReference type="ARBA" id="ARBA00022801"/>
    </source>
</evidence>
<dbReference type="NCBIfam" id="TIGR00976">
    <property type="entry name" value="CocE_NonD"/>
    <property type="match status" value="1"/>
</dbReference>
<dbReference type="AlphaFoldDB" id="A0A1G6Y6C9"/>
<protein>
    <recommendedName>
        <fullName evidence="2">Xaa-Pro dipeptidyl-peptidase C-terminal domain-containing protein</fullName>
    </recommendedName>
</protein>
<dbReference type="InterPro" id="IPR013736">
    <property type="entry name" value="Xaa-Pro_dipept_C"/>
</dbReference>
<dbReference type="Gene3D" id="3.40.50.1820">
    <property type="entry name" value="alpha/beta hydrolase"/>
    <property type="match status" value="1"/>
</dbReference>
<dbReference type="OrthoDB" id="9806163at2"/>
<dbReference type="GO" id="GO:0008239">
    <property type="term" value="F:dipeptidyl-peptidase activity"/>
    <property type="evidence" value="ECO:0007669"/>
    <property type="project" value="InterPro"/>
</dbReference>
<dbReference type="Proteomes" id="UP000199628">
    <property type="component" value="Unassembled WGS sequence"/>
</dbReference>
<dbReference type="Gene3D" id="1.10.3020.10">
    <property type="entry name" value="alpha-amino acid ester hydrolase ( Helical cap domain)"/>
    <property type="match status" value="1"/>
</dbReference>
<dbReference type="PANTHER" id="PTHR43056">
    <property type="entry name" value="PEPTIDASE S9 PROLYL OLIGOPEPTIDASE"/>
    <property type="match status" value="1"/>
</dbReference>
<dbReference type="PANTHER" id="PTHR43056:SF10">
    <property type="entry name" value="COCE_NOND FAMILY, PUTATIVE (AFU_ORTHOLOGUE AFUA_7G00600)-RELATED"/>
    <property type="match status" value="1"/>
</dbReference>
<dbReference type="InterPro" id="IPR029058">
    <property type="entry name" value="AB_hydrolase_fold"/>
</dbReference>
<feature type="domain" description="Xaa-Pro dipeptidyl-peptidase C-terminal" evidence="2">
    <location>
        <begin position="291"/>
        <end position="544"/>
    </location>
</feature>
<evidence type="ECO:0000313" key="3">
    <source>
        <dbReference type="EMBL" id="SDD86054.1"/>
    </source>
</evidence>
<reference evidence="4" key="1">
    <citation type="submission" date="2016-10" db="EMBL/GenBank/DDBJ databases">
        <authorList>
            <person name="Varghese N."/>
            <person name="Submissions S."/>
        </authorList>
    </citation>
    <scope>NUCLEOTIDE SEQUENCE [LARGE SCALE GENOMIC DNA]</scope>
    <source>
        <strain evidence="4">CGMCC 1.9108</strain>
    </source>
</reference>
<dbReference type="STRING" id="639004.SAMN04488239_11157"/>
<dbReference type="Pfam" id="PF02129">
    <property type="entry name" value="Peptidase_S15"/>
    <property type="match status" value="1"/>
</dbReference>
<dbReference type="RefSeq" id="WP_093033471.1">
    <property type="nucleotide sequence ID" value="NZ_FMZV01000011.1"/>
</dbReference>
<dbReference type="EMBL" id="FMZV01000011">
    <property type="protein sequence ID" value="SDD86054.1"/>
    <property type="molecule type" value="Genomic_DNA"/>
</dbReference>
<keyword evidence="1" id="KW-0378">Hydrolase</keyword>
<organism evidence="3 4">
    <name type="scientific">Ruegeria marina</name>
    <dbReference type="NCBI Taxonomy" id="639004"/>
    <lineage>
        <taxon>Bacteria</taxon>
        <taxon>Pseudomonadati</taxon>
        <taxon>Pseudomonadota</taxon>
        <taxon>Alphaproteobacteria</taxon>
        <taxon>Rhodobacterales</taxon>
        <taxon>Roseobacteraceae</taxon>
        <taxon>Ruegeria</taxon>
    </lineage>
</organism>
<gene>
    <name evidence="3" type="ORF">SAMN04488239_11157</name>
</gene>
<dbReference type="SUPFAM" id="SSF53474">
    <property type="entry name" value="alpha/beta-Hydrolases"/>
    <property type="match status" value="1"/>
</dbReference>
<name>A0A1G6Y6C9_9RHOB</name>
<dbReference type="SMART" id="SM00939">
    <property type="entry name" value="PepX_C"/>
    <property type="match status" value="1"/>
</dbReference>
<keyword evidence="4" id="KW-1185">Reference proteome</keyword>
<sequence>MQYVDVFPHPIREIRHTEIEMTDGCKLAARIWMPEGAEAAPVPAILEYLPYRKNDFTTARDASMQPYLAGHGYAVIRLDLRGAGDSEGLMVDEYLPQELQDGCDAIAWIADQPWCDGNVGMIGISWGGFNGLQIAALQPPALKTVITLCSTDDRYADDIHYMGGCLLGEQLSWASIMFGRNTLPPDPANVGAKWRDMWLERMEGSGLWLKNWLEHQRRDAFWKHGSICEDWSKVQVPVYAVSGWADGYCRSVFRLMENLPGPKKGLVGPWAHRYPHMGEPGPAIGFLQEELRWWDHWLKGRDTGIMDEPMLRLFMQDSVAPKGHYENRPGRWIAEPSWPSPQVARTVFHLTPEGGLSPERPSAGAVLHHHSPADVGMAAGKWCGYSKPGDAPVDQRREDAGSLCFEIDVPEEGLAFAGDAKVHLRLSVDRPVAQLAARLVDVHPDGRATRISFGVFNLTHRNGHDRPEALEPGKVYDITIPLKHVAQALPAGHRLRLALSTSYFPMIWPAPQPVTLSLHTLGSALELPLRPASSLDDGLPAFGPAEAGSPPPMEQLADPESYFRIVENAAQGEIQLQIADGGGDTRLLTNDITMHKQGYETYGVRLDDVTSAWGHTEWHYGLSRGDWSVRSETRTTLRADARSFIVSAELRAWEGGELVTEKHWEERIARDHV</sequence>
<accession>A0A1G6Y6C9</accession>
<dbReference type="InterPro" id="IPR000383">
    <property type="entry name" value="Xaa-Pro-like_dom"/>
</dbReference>